<feature type="compositionally biased region" description="Basic and acidic residues" evidence="7">
    <location>
        <begin position="837"/>
        <end position="848"/>
    </location>
</feature>
<evidence type="ECO:0000256" key="8">
    <source>
        <dbReference type="SAM" id="Phobius"/>
    </source>
</evidence>
<dbReference type="Pfam" id="PF02460">
    <property type="entry name" value="Patched"/>
    <property type="match status" value="1"/>
</dbReference>
<evidence type="ECO:0000256" key="6">
    <source>
        <dbReference type="ARBA" id="ARBA00023180"/>
    </source>
</evidence>
<dbReference type="InterPro" id="IPR003392">
    <property type="entry name" value="PTHD_SSD"/>
</dbReference>
<evidence type="ECO:0000256" key="7">
    <source>
        <dbReference type="SAM" id="MobiDB-lite"/>
    </source>
</evidence>
<feature type="transmembrane region" description="Helical" evidence="8">
    <location>
        <begin position="807"/>
        <end position="830"/>
    </location>
</feature>
<reference evidence="10" key="1">
    <citation type="submission" date="2018-11" db="EMBL/GenBank/DDBJ databases">
        <authorList>
            <person name="Alioto T."/>
            <person name="Alioto T."/>
        </authorList>
    </citation>
    <scope>NUCLEOTIDE SEQUENCE</scope>
</reference>
<dbReference type="PANTHER" id="PTHR10796:SF92">
    <property type="entry name" value="PATCHED-RELATED, ISOFORM A"/>
    <property type="match status" value="1"/>
</dbReference>
<sequence length="952" mass="105649">MNIFYRLHIKVEEFFGGLFERHGRFVARHPWAVIIGVAIIDIGLGLGLLKIQTDNSIEQYAPKDSTASKHREEVYSMFPNVDTANNFYQHSLISYSQYAIVIAQRKDGGNIVDSSSLSDVEALYNYTVSISINSSGSTYKYNDVCARRFSSCVIDGNYIFSNDFKDDLSTGNISYPSYTTSGQTFNIKDTFGKSEASGGFLESAVAIRLTFSVAGNSVSDDWQDAFIKKMKSYSSNTLNIDFAHGSSLDEELNANISGDITLFIVTFSLMITFSGLVLFGGNSVSNRWFLGTAGVVSTALAIVAALGFVCLCGVLFASIVGTMPFLVIGIGVDDMFILLSGLAQTSHIDDIETRIGKTMRTSGIAVTITSLTDVIAFCAGASSLFPAVKHFSLYTGTAILFCYLNYMTFFVSCMTLNERRVSQNRHFFTCRRVKTKDKMIKDGKSKALILCCSGSPSKHRDEVEGPLEKYPKKLLKKILRFTPAKIIILLLFAGFVGVSIYGAYHFKEGLDLKDLVSSDSYFYSFQESLTAFYDQGITIGLYVKSDVDYRSSDTLDAINSLRDNLQKDPDISDTFFLSWLHAYINSTFFDNSSNSNFVAGLQAFSATIEGNMYLNDVTFDNGNISASRFHILTESIASSGGQGDMMLRVRDIASNSPLPVFPYAGTFIYMEGFVAIYSQTLQTIGICVAAVFVVTSVFLPLPVMILFITITVILIMVSILGFMHFWGLTLSSVTMIHIIMCIGFCVDFATHICHAFAQAESTNRDDRVGMALDTAGGPILNGALSTIIGVIMLAPSKSFIFFSFFKVMFMVMLFGLIYSIFLLPVLLSFFGPKYVSKHSDKKDERSVDTENGMIRNSKCSNGTEHSTDTFITKKESTTSQGGNTEKDSRNKKKKKKKRKKKRKHHEEDQAEEEERINERSRRTPKDLPPLKFYSKNEVSHSNRSFTNDEPVI</sequence>
<feature type="transmembrane region" description="Helical" evidence="8">
    <location>
        <begin position="260"/>
        <end position="281"/>
    </location>
</feature>
<dbReference type="GO" id="GO:0016020">
    <property type="term" value="C:membrane"/>
    <property type="evidence" value="ECO:0007669"/>
    <property type="project" value="UniProtKB-SubCell"/>
</dbReference>
<feature type="transmembrane region" description="Helical" evidence="8">
    <location>
        <begin position="707"/>
        <end position="728"/>
    </location>
</feature>
<dbReference type="SUPFAM" id="SSF82866">
    <property type="entry name" value="Multidrug efflux transporter AcrB transmembrane domain"/>
    <property type="match status" value="2"/>
</dbReference>
<feature type="transmembrane region" description="Helical" evidence="8">
    <location>
        <begin position="288"/>
        <end position="317"/>
    </location>
</feature>
<feature type="transmembrane region" description="Helical" evidence="8">
    <location>
        <begin position="486"/>
        <end position="504"/>
    </location>
</feature>
<evidence type="ECO:0000313" key="10">
    <source>
        <dbReference type="EMBL" id="VDI43156.1"/>
    </source>
</evidence>
<organism evidence="10 11">
    <name type="scientific">Mytilus galloprovincialis</name>
    <name type="common">Mediterranean mussel</name>
    <dbReference type="NCBI Taxonomy" id="29158"/>
    <lineage>
        <taxon>Eukaryota</taxon>
        <taxon>Metazoa</taxon>
        <taxon>Spiralia</taxon>
        <taxon>Lophotrochozoa</taxon>
        <taxon>Mollusca</taxon>
        <taxon>Bivalvia</taxon>
        <taxon>Autobranchia</taxon>
        <taxon>Pteriomorphia</taxon>
        <taxon>Mytilida</taxon>
        <taxon>Mytiloidea</taxon>
        <taxon>Mytilidae</taxon>
        <taxon>Mytilinae</taxon>
        <taxon>Mytilus</taxon>
    </lineage>
</organism>
<keyword evidence="4 8" id="KW-1133">Transmembrane helix</keyword>
<keyword evidence="6" id="KW-0325">Glycoprotein</keyword>
<keyword evidence="3 8" id="KW-0812">Transmembrane</keyword>
<name>A0A8B6F1I8_MYTGA</name>
<feature type="transmembrane region" description="Helical" evidence="8">
    <location>
        <begin position="323"/>
        <end position="343"/>
    </location>
</feature>
<evidence type="ECO:0000313" key="11">
    <source>
        <dbReference type="Proteomes" id="UP000596742"/>
    </source>
</evidence>
<evidence type="ECO:0000256" key="2">
    <source>
        <dbReference type="ARBA" id="ARBA00005585"/>
    </source>
</evidence>
<dbReference type="InterPro" id="IPR051697">
    <property type="entry name" value="Patched_domain-protein"/>
</dbReference>
<dbReference type="EMBL" id="UYJE01006114">
    <property type="protein sequence ID" value="VDI43156.1"/>
    <property type="molecule type" value="Genomic_DNA"/>
</dbReference>
<feature type="compositionally biased region" description="Polar residues" evidence="7">
    <location>
        <begin position="939"/>
        <end position="952"/>
    </location>
</feature>
<dbReference type="PANTHER" id="PTHR10796">
    <property type="entry name" value="PATCHED-RELATED"/>
    <property type="match status" value="1"/>
</dbReference>
<feature type="transmembrane region" description="Helical" evidence="8">
    <location>
        <begin position="777"/>
        <end position="795"/>
    </location>
</feature>
<feature type="transmembrane region" description="Helical" evidence="8">
    <location>
        <begin position="735"/>
        <end position="757"/>
    </location>
</feature>
<accession>A0A8B6F1I8</accession>
<comment type="subcellular location">
    <subcellularLocation>
        <location evidence="1">Membrane</location>
        <topology evidence="1">Multi-pass membrane protein</topology>
    </subcellularLocation>
</comment>
<evidence type="ECO:0000256" key="3">
    <source>
        <dbReference type="ARBA" id="ARBA00022692"/>
    </source>
</evidence>
<dbReference type="AlphaFoldDB" id="A0A8B6F1I8"/>
<gene>
    <name evidence="10" type="ORF">MGAL_10B091722</name>
</gene>
<evidence type="ECO:0000256" key="1">
    <source>
        <dbReference type="ARBA" id="ARBA00004141"/>
    </source>
</evidence>
<dbReference type="Proteomes" id="UP000596742">
    <property type="component" value="Unassembled WGS sequence"/>
</dbReference>
<evidence type="ECO:0000256" key="5">
    <source>
        <dbReference type="ARBA" id="ARBA00023136"/>
    </source>
</evidence>
<dbReference type="PROSITE" id="PS50156">
    <property type="entry name" value="SSD"/>
    <property type="match status" value="1"/>
</dbReference>
<protein>
    <recommendedName>
        <fullName evidence="9">SSD domain-containing protein</fullName>
    </recommendedName>
</protein>
<proteinExistence type="inferred from homology"/>
<comment type="caution">
    <text evidence="10">The sequence shown here is derived from an EMBL/GenBank/DDBJ whole genome shotgun (WGS) entry which is preliminary data.</text>
</comment>
<feature type="domain" description="SSD" evidence="9">
    <location>
        <begin position="259"/>
        <end position="416"/>
    </location>
</feature>
<evidence type="ECO:0000259" key="9">
    <source>
        <dbReference type="PROSITE" id="PS50156"/>
    </source>
</evidence>
<keyword evidence="11" id="KW-1185">Reference proteome</keyword>
<dbReference type="Gene3D" id="1.20.1640.10">
    <property type="entry name" value="Multidrug efflux transporter AcrB transmembrane domain"/>
    <property type="match status" value="2"/>
</dbReference>
<feature type="compositionally biased region" description="Basic and acidic residues" evidence="7">
    <location>
        <begin position="865"/>
        <end position="876"/>
    </location>
</feature>
<feature type="compositionally biased region" description="Basic residues" evidence="7">
    <location>
        <begin position="889"/>
        <end position="904"/>
    </location>
</feature>
<feature type="region of interest" description="Disordered" evidence="7">
    <location>
        <begin position="836"/>
        <end position="952"/>
    </location>
</feature>
<feature type="transmembrane region" description="Helical" evidence="8">
    <location>
        <begin position="364"/>
        <end position="385"/>
    </location>
</feature>
<dbReference type="OrthoDB" id="6510177at2759"/>
<feature type="transmembrane region" description="Helical" evidence="8">
    <location>
        <begin position="391"/>
        <end position="416"/>
    </location>
</feature>
<evidence type="ECO:0000256" key="4">
    <source>
        <dbReference type="ARBA" id="ARBA00022989"/>
    </source>
</evidence>
<dbReference type="InterPro" id="IPR000731">
    <property type="entry name" value="SSD"/>
</dbReference>
<feature type="compositionally biased region" description="Basic and acidic residues" evidence="7">
    <location>
        <begin position="916"/>
        <end position="925"/>
    </location>
</feature>
<keyword evidence="5 8" id="KW-0472">Membrane</keyword>
<comment type="similarity">
    <text evidence="2">Belongs to the patched family.</text>
</comment>